<dbReference type="Proteomes" id="UP000268094">
    <property type="component" value="Unassembled WGS sequence"/>
</dbReference>
<reference evidence="7" key="1">
    <citation type="submission" date="2018-09" db="EMBL/GenBank/DDBJ databases">
        <authorList>
            <person name="Livingstone P.G."/>
            <person name="Whitworth D.E."/>
        </authorList>
    </citation>
    <scope>NUCLEOTIDE SEQUENCE [LARGE SCALE GENOMIC DNA]</scope>
    <source>
        <strain evidence="7">CA054A</strain>
    </source>
</reference>
<evidence type="ECO:0000256" key="2">
    <source>
        <dbReference type="ARBA" id="ARBA00022801"/>
    </source>
</evidence>
<dbReference type="GO" id="GO:0005524">
    <property type="term" value="F:ATP binding"/>
    <property type="evidence" value="ECO:0007669"/>
    <property type="project" value="UniProtKB-KW"/>
</dbReference>
<keyword evidence="1" id="KW-0547">Nucleotide-binding</keyword>
<dbReference type="SUPFAM" id="SSF50891">
    <property type="entry name" value="Cyclophilin-like"/>
    <property type="match status" value="1"/>
</dbReference>
<proteinExistence type="predicted"/>
<dbReference type="GO" id="GO:0016787">
    <property type="term" value="F:hydrolase activity"/>
    <property type="evidence" value="ECO:0007669"/>
    <property type="project" value="UniProtKB-KW"/>
</dbReference>
<evidence type="ECO:0000256" key="3">
    <source>
        <dbReference type="ARBA" id="ARBA00022840"/>
    </source>
</evidence>
<organism evidence="6 7">
    <name type="scientific">Corallococcus terminator</name>
    <dbReference type="NCBI Taxonomy" id="2316733"/>
    <lineage>
        <taxon>Bacteria</taxon>
        <taxon>Pseudomonadati</taxon>
        <taxon>Myxococcota</taxon>
        <taxon>Myxococcia</taxon>
        <taxon>Myxococcales</taxon>
        <taxon>Cystobacterineae</taxon>
        <taxon>Myxococcaceae</taxon>
        <taxon>Corallococcus</taxon>
    </lineage>
</organism>
<dbReference type="Gene3D" id="2.40.100.10">
    <property type="entry name" value="Cyclophilin-like"/>
    <property type="match status" value="1"/>
</dbReference>
<keyword evidence="2" id="KW-0378">Hydrolase</keyword>
<feature type="region of interest" description="Disordered" evidence="4">
    <location>
        <begin position="289"/>
        <end position="311"/>
    </location>
</feature>
<feature type="region of interest" description="Disordered" evidence="4">
    <location>
        <begin position="201"/>
        <end position="225"/>
    </location>
</feature>
<dbReference type="InterPro" id="IPR029000">
    <property type="entry name" value="Cyclophilin-like_dom_sf"/>
</dbReference>
<dbReference type="SMART" id="SM00797">
    <property type="entry name" value="AHS2"/>
    <property type="match status" value="1"/>
</dbReference>
<dbReference type="OrthoDB" id="9768696at2"/>
<evidence type="ECO:0000256" key="1">
    <source>
        <dbReference type="ARBA" id="ARBA00022741"/>
    </source>
</evidence>
<name>A0A3A8J4R0_9BACT</name>
<evidence type="ECO:0000259" key="5">
    <source>
        <dbReference type="SMART" id="SM00797"/>
    </source>
</evidence>
<feature type="domain" description="Carboxyltransferase" evidence="5">
    <location>
        <begin position="26"/>
        <end position="296"/>
    </location>
</feature>
<dbReference type="PANTHER" id="PTHR43309:SF3">
    <property type="entry name" value="5-OXOPROLINASE SUBUNIT C"/>
    <property type="match status" value="1"/>
</dbReference>
<keyword evidence="6" id="KW-0808">Transferase</keyword>
<accession>A0A3A8J4R0</accession>
<dbReference type="GO" id="GO:0016740">
    <property type="term" value="F:transferase activity"/>
    <property type="evidence" value="ECO:0007669"/>
    <property type="project" value="UniProtKB-KW"/>
</dbReference>
<dbReference type="InterPro" id="IPR052708">
    <property type="entry name" value="PxpC"/>
</dbReference>
<comment type="caution">
    <text evidence="6">The sequence shown here is derived from an EMBL/GenBank/DDBJ whole genome shotgun (WGS) entry which is preliminary data.</text>
</comment>
<dbReference type="Pfam" id="PF02626">
    <property type="entry name" value="CT_A_B"/>
    <property type="match status" value="1"/>
</dbReference>
<dbReference type="AlphaFoldDB" id="A0A3A8J4R0"/>
<keyword evidence="7" id="KW-1185">Reference proteome</keyword>
<evidence type="ECO:0000313" key="6">
    <source>
        <dbReference type="EMBL" id="RKG86840.1"/>
    </source>
</evidence>
<protein>
    <submittedName>
        <fullName evidence="6">Biotin-dependent carboxyltransferase</fullName>
    </submittedName>
</protein>
<sequence>MTASVEVIGLGAPVMVQDGGRPGHMHHGVPPGGAWVPELLVAANRSVGNAWNAAALEAYGRLELRAQGRDVRVSVDGEAARLLADGDTLTVPAPTRYAVRYVAVDGAFAVPEVLGGRGTLNVARLGGWEGRPLRKGDRLPLGPPVPSAVFAQGPSEADLQHLAQALDPTAPIRVLPGPDAARFGDAAVAVLLGSSFTVSPSSDRVGQRLDGPPVPHGDEGTGTSRPMVRGALQVTLSGTPIVLGPDHPTTGGYPLIAVVIRADWGRLGARRAGAPVRFQAVSVEETRRVWSTHPARPTQATSGASGAILGA</sequence>
<dbReference type="PANTHER" id="PTHR43309">
    <property type="entry name" value="5-OXOPROLINASE SUBUNIT C"/>
    <property type="match status" value="1"/>
</dbReference>
<dbReference type="RefSeq" id="WP_120541715.1">
    <property type="nucleotide sequence ID" value="NZ_RAVZ01000107.1"/>
</dbReference>
<dbReference type="EMBL" id="RAVZ01000107">
    <property type="protein sequence ID" value="RKG86840.1"/>
    <property type="molecule type" value="Genomic_DNA"/>
</dbReference>
<gene>
    <name evidence="6" type="ORF">D7V88_17120</name>
</gene>
<evidence type="ECO:0000313" key="7">
    <source>
        <dbReference type="Proteomes" id="UP000268094"/>
    </source>
</evidence>
<keyword evidence="3" id="KW-0067">ATP-binding</keyword>
<evidence type="ECO:0000256" key="4">
    <source>
        <dbReference type="SAM" id="MobiDB-lite"/>
    </source>
</evidence>
<dbReference type="InterPro" id="IPR003778">
    <property type="entry name" value="CT_A_B"/>
</dbReference>